<keyword evidence="1 2" id="KW-0597">Phosphoprotein</keyword>
<dbReference type="InterPro" id="IPR036890">
    <property type="entry name" value="HATPase_C_sf"/>
</dbReference>
<organism evidence="5 6">
    <name type="scientific">Thalassobacterium sedimentorum</name>
    <dbReference type="NCBI Taxonomy" id="3041258"/>
    <lineage>
        <taxon>Bacteria</taxon>
        <taxon>Pseudomonadati</taxon>
        <taxon>Verrucomicrobiota</taxon>
        <taxon>Opitutia</taxon>
        <taxon>Puniceicoccales</taxon>
        <taxon>Coraliomargaritaceae</taxon>
        <taxon>Thalassobacterium</taxon>
    </lineage>
</organism>
<dbReference type="PANTHER" id="PTHR44591">
    <property type="entry name" value="STRESS RESPONSE REGULATOR PROTEIN 1"/>
    <property type="match status" value="1"/>
</dbReference>
<keyword evidence="6" id="KW-1185">Reference proteome</keyword>
<dbReference type="RefSeq" id="WP_308984572.1">
    <property type="nucleotide sequence ID" value="NZ_JARXIC010000008.1"/>
</dbReference>
<dbReference type="Pfam" id="PF00072">
    <property type="entry name" value="Response_reg"/>
    <property type="match status" value="1"/>
</dbReference>
<dbReference type="Gene3D" id="3.40.50.2300">
    <property type="match status" value="1"/>
</dbReference>
<evidence type="ECO:0000259" key="4">
    <source>
        <dbReference type="PROSITE" id="PS50110"/>
    </source>
</evidence>
<feature type="modified residue" description="4-aspartylphosphate" evidence="2">
    <location>
        <position position="60"/>
    </location>
</feature>
<evidence type="ECO:0000256" key="2">
    <source>
        <dbReference type="PROSITE-ProRule" id="PRU00169"/>
    </source>
</evidence>
<proteinExistence type="predicted"/>
<dbReference type="Proteomes" id="UP001243717">
    <property type="component" value="Unassembled WGS sequence"/>
</dbReference>
<name>A0ABU1AHM4_9BACT</name>
<dbReference type="PANTHER" id="PTHR44591:SF19">
    <property type="entry name" value="TWO-COMPONENT RESPONSE REGULATOR-RELATED"/>
    <property type="match status" value="1"/>
</dbReference>
<evidence type="ECO:0000256" key="1">
    <source>
        <dbReference type="ARBA" id="ARBA00022553"/>
    </source>
</evidence>
<reference evidence="5 6" key="1">
    <citation type="submission" date="2023-04" db="EMBL/GenBank/DDBJ databases">
        <title>A novel bacteria isolated from coastal sediment.</title>
        <authorList>
            <person name="Liu X.-J."/>
            <person name="Du Z.-J."/>
        </authorList>
    </citation>
    <scope>NUCLEOTIDE SEQUENCE [LARGE SCALE GENOMIC DNA]</scope>
    <source>
        <strain evidence="5 6">SDUM461004</strain>
    </source>
</reference>
<dbReference type="SUPFAM" id="SSF55874">
    <property type="entry name" value="ATPase domain of HSP90 chaperone/DNA topoisomerase II/histidine kinase"/>
    <property type="match status" value="1"/>
</dbReference>
<feature type="domain" description="Histidine kinase" evidence="3">
    <location>
        <begin position="164"/>
        <end position="386"/>
    </location>
</feature>
<evidence type="ECO:0000259" key="3">
    <source>
        <dbReference type="PROSITE" id="PS50109"/>
    </source>
</evidence>
<dbReference type="SUPFAM" id="SSF52172">
    <property type="entry name" value="CheY-like"/>
    <property type="match status" value="1"/>
</dbReference>
<sequence length="400" mass="44727">MVDVINKRPGVLFVDDEANALKVFRRAFERDFQVFTASSVDAGLKVLESEAQTISVVISDQRMPQRSGIAMLSEVRRLYPEKIRLLTTAYTQVDTLVDAINEGAVYSFISKPWDLNNLRKEILSAIESYSTACEQQSLLTGRIEELKQAVLDEKIMEIGNVAVNLSHYVDNALCPIELLISKIEDDLVQDSKTLTKSEDRATYLDFLKRIRVHIHSTSTQIARLHQANSPLVPDSFSRIDLVEVLQQAMTANQVLMNGKNIRIEHQIGPETCHIWGDRERLVDLFNFLLAEEVVSLPESSSASIDISQLPGQDAISITLEDRGPVPNQVAPSHLLYPFNVRSGDPRQMGVFLICAYLIVRSHGGSMHSSLREGGGVRFTFELPINQPDRSDIKLRSGIAN</sequence>
<dbReference type="InterPro" id="IPR050595">
    <property type="entry name" value="Bact_response_regulator"/>
</dbReference>
<dbReference type="PROSITE" id="PS50110">
    <property type="entry name" value="RESPONSE_REGULATORY"/>
    <property type="match status" value="1"/>
</dbReference>
<feature type="domain" description="Response regulatory" evidence="4">
    <location>
        <begin position="10"/>
        <end position="126"/>
    </location>
</feature>
<dbReference type="PROSITE" id="PS50109">
    <property type="entry name" value="HIS_KIN"/>
    <property type="match status" value="1"/>
</dbReference>
<dbReference type="CDD" id="cd17569">
    <property type="entry name" value="REC_HupR-like"/>
    <property type="match status" value="1"/>
</dbReference>
<protein>
    <submittedName>
        <fullName evidence="5">Response regulator</fullName>
    </submittedName>
</protein>
<dbReference type="InterPro" id="IPR001789">
    <property type="entry name" value="Sig_transdc_resp-reg_receiver"/>
</dbReference>
<evidence type="ECO:0000313" key="6">
    <source>
        <dbReference type="Proteomes" id="UP001243717"/>
    </source>
</evidence>
<gene>
    <name evidence="5" type="ORF">QEH59_06615</name>
</gene>
<evidence type="ECO:0000313" key="5">
    <source>
        <dbReference type="EMBL" id="MDQ8194089.1"/>
    </source>
</evidence>
<dbReference type="InterPro" id="IPR005467">
    <property type="entry name" value="His_kinase_dom"/>
</dbReference>
<accession>A0ABU1AHM4</accession>
<dbReference type="Gene3D" id="3.30.565.10">
    <property type="entry name" value="Histidine kinase-like ATPase, C-terminal domain"/>
    <property type="match status" value="1"/>
</dbReference>
<dbReference type="InterPro" id="IPR011006">
    <property type="entry name" value="CheY-like_superfamily"/>
</dbReference>
<dbReference type="SMART" id="SM00448">
    <property type="entry name" value="REC"/>
    <property type="match status" value="1"/>
</dbReference>
<dbReference type="EMBL" id="JARXIC010000008">
    <property type="protein sequence ID" value="MDQ8194089.1"/>
    <property type="molecule type" value="Genomic_DNA"/>
</dbReference>
<comment type="caution">
    <text evidence="5">The sequence shown here is derived from an EMBL/GenBank/DDBJ whole genome shotgun (WGS) entry which is preliminary data.</text>
</comment>